<gene>
    <name evidence="2" type="ORF">CALVIDRAFT_190131</name>
</gene>
<reference evidence="2 3" key="1">
    <citation type="journal article" date="2016" name="Mol. Biol. Evol.">
        <title>Comparative Genomics of Early-Diverging Mushroom-Forming Fungi Provides Insights into the Origins of Lignocellulose Decay Capabilities.</title>
        <authorList>
            <person name="Nagy L.G."/>
            <person name="Riley R."/>
            <person name="Tritt A."/>
            <person name="Adam C."/>
            <person name="Daum C."/>
            <person name="Floudas D."/>
            <person name="Sun H."/>
            <person name="Yadav J.S."/>
            <person name="Pangilinan J."/>
            <person name="Larsson K.H."/>
            <person name="Matsuura K."/>
            <person name="Barry K."/>
            <person name="Labutti K."/>
            <person name="Kuo R."/>
            <person name="Ohm R.A."/>
            <person name="Bhattacharya S.S."/>
            <person name="Shirouzu T."/>
            <person name="Yoshinaga Y."/>
            <person name="Martin F.M."/>
            <person name="Grigoriev I.V."/>
            <person name="Hibbett D.S."/>
        </authorList>
    </citation>
    <scope>NUCLEOTIDE SEQUENCE [LARGE SCALE GENOMIC DNA]</scope>
    <source>
        <strain evidence="2 3">TUFC12733</strain>
    </source>
</reference>
<proteinExistence type="predicted"/>
<dbReference type="Proteomes" id="UP000076738">
    <property type="component" value="Unassembled WGS sequence"/>
</dbReference>
<dbReference type="AlphaFoldDB" id="A0A167KM96"/>
<evidence type="ECO:0000313" key="2">
    <source>
        <dbReference type="EMBL" id="KZO94792.1"/>
    </source>
</evidence>
<feature type="region of interest" description="Disordered" evidence="1">
    <location>
        <begin position="77"/>
        <end position="132"/>
    </location>
</feature>
<evidence type="ECO:0000313" key="3">
    <source>
        <dbReference type="Proteomes" id="UP000076738"/>
    </source>
</evidence>
<keyword evidence="3" id="KW-1185">Reference proteome</keyword>
<protein>
    <submittedName>
        <fullName evidence="2">Uncharacterized protein</fullName>
    </submittedName>
</protein>
<dbReference type="EMBL" id="KV417292">
    <property type="protein sequence ID" value="KZO94792.1"/>
    <property type="molecule type" value="Genomic_DNA"/>
</dbReference>
<evidence type="ECO:0000256" key="1">
    <source>
        <dbReference type="SAM" id="MobiDB-lite"/>
    </source>
</evidence>
<name>A0A167KM96_CALVF</name>
<organism evidence="2 3">
    <name type="scientific">Calocera viscosa (strain TUFC12733)</name>
    <dbReference type="NCBI Taxonomy" id="1330018"/>
    <lineage>
        <taxon>Eukaryota</taxon>
        <taxon>Fungi</taxon>
        <taxon>Dikarya</taxon>
        <taxon>Basidiomycota</taxon>
        <taxon>Agaricomycotina</taxon>
        <taxon>Dacrymycetes</taxon>
        <taxon>Dacrymycetales</taxon>
        <taxon>Dacrymycetaceae</taxon>
        <taxon>Calocera</taxon>
    </lineage>
</organism>
<accession>A0A167KM96</accession>
<sequence length="132" mass="14195">MDLGHGDRCASCLAGSIKAQVDVPCGCAGKAHTSTRTNSLPNNRGSLWELEGFASPPPSPAWVPVLLPRSDSRSNAQLALDIDRPPPPSISANYLSLPTLPRHNKPSRWRPFSPARSPTSAQRLPPQPQNET</sequence>